<proteinExistence type="predicted"/>
<feature type="transmembrane region" description="Helical" evidence="1">
    <location>
        <begin position="87"/>
        <end position="105"/>
    </location>
</feature>
<dbReference type="STRING" id="1895771.BGO89_03340"/>
<keyword evidence="1" id="KW-1133">Transmembrane helix</keyword>
<organism evidence="4 5">
    <name type="scientific">Candidatus Kapaibacterium thiocyanatum</name>
    <dbReference type="NCBI Taxonomy" id="1895771"/>
    <lineage>
        <taxon>Bacteria</taxon>
        <taxon>Pseudomonadati</taxon>
        <taxon>Candidatus Kapaibacteriota</taxon>
        <taxon>Candidatus Kapaibacteriia</taxon>
        <taxon>Candidatus Kapaibacteriales</taxon>
        <taxon>Candidatus Kapaibacteriaceae</taxon>
        <taxon>Candidatus Kapaibacterium</taxon>
    </lineage>
</organism>
<keyword evidence="2" id="KW-0732">Signal</keyword>
<reference evidence="4 5" key="1">
    <citation type="submission" date="2016-09" db="EMBL/GenBank/DDBJ databases">
        <title>Genome-resolved meta-omics ties microbial dynamics to process performance in biotechnology for thiocyanate degradation.</title>
        <authorList>
            <person name="Kantor R.S."/>
            <person name="Huddy R.J."/>
            <person name="Iyer R."/>
            <person name="Thomas B.C."/>
            <person name="Brown C.T."/>
            <person name="Anantharaman K."/>
            <person name="Tringe S."/>
            <person name="Hettich R.L."/>
            <person name="Harrison S.T."/>
            <person name="Banfield J.F."/>
        </authorList>
    </citation>
    <scope>NUCLEOTIDE SEQUENCE [LARGE SCALE GENOMIC DNA]</scope>
    <source>
        <strain evidence="4">59-99</strain>
    </source>
</reference>
<feature type="signal peptide" evidence="2">
    <location>
        <begin position="1"/>
        <end position="22"/>
    </location>
</feature>
<evidence type="ECO:0000259" key="3">
    <source>
        <dbReference type="Pfam" id="PF13559"/>
    </source>
</evidence>
<gene>
    <name evidence="4" type="ORF">BGO89_03340</name>
</gene>
<evidence type="ECO:0000313" key="5">
    <source>
        <dbReference type="Proteomes" id="UP000184233"/>
    </source>
</evidence>
<name>A0A1M3L0D0_9BACT</name>
<dbReference type="InterPro" id="IPR025403">
    <property type="entry name" value="TgpA-like_C"/>
</dbReference>
<evidence type="ECO:0000313" key="4">
    <source>
        <dbReference type="EMBL" id="OJX58277.1"/>
    </source>
</evidence>
<feature type="domain" description="Protein-glutamine gamma-glutamyltransferase-like C-terminal" evidence="3">
    <location>
        <begin position="159"/>
        <end position="222"/>
    </location>
</feature>
<sequence length="236" mass="27043">MNVFLRVLCSMILLIVPFGSVAADLAKDSSVVTRPAFSPDRRADLRNDDTYAYVDVREERSIVGDILAWIDRLFSTLAFDNPDLASLLKWMILAAIIVFVVVMIVRGRNSSPLAPGDVRLQGTFDPDAAVEDITAVDFDRLTGEAIAAGRYREAIRWQYLHMLQELERADLIDWRPDKTNTHYRRELRPKPVFTAFDAAVRIYEEVWYGERQVDVGTYEDNRRVFDRLRKEVTGLA</sequence>
<evidence type="ECO:0000256" key="1">
    <source>
        <dbReference type="SAM" id="Phobius"/>
    </source>
</evidence>
<dbReference type="Pfam" id="PF13559">
    <property type="entry name" value="DUF4129"/>
    <property type="match status" value="1"/>
</dbReference>
<keyword evidence="1" id="KW-0812">Transmembrane</keyword>
<dbReference type="Proteomes" id="UP000184233">
    <property type="component" value="Unassembled WGS sequence"/>
</dbReference>
<keyword evidence="1" id="KW-0472">Membrane</keyword>
<evidence type="ECO:0000256" key="2">
    <source>
        <dbReference type="SAM" id="SignalP"/>
    </source>
</evidence>
<feature type="chain" id="PRO_5009894984" description="Protein-glutamine gamma-glutamyltransferase-like C-terminal domain-containing protein" evidence="2">
    <location>
        <begin position="23"/>
        <end position="236"/>
    </location>
</feature>
<comment type="caution">
    <text evidence="4">The sequence shown here is derived from an EMBL/GenBank/DDBJ whole genome shotgun (WGS) entry which is preliminary data.</text>
</comment>
<protein>
    <recommendedName>
        <fullName evidence="3">Protein-glutamine gamma-glutamyltransferase-like C-terminal domain-containing protein</fullName>
    </recommendedName>
</protein>
<dbReference type="EMBL" id="MKVH01000019">
    <property type="protein sequence ID" value="OJX58277.1"/>
    <property type="molecule type" value="Genomic_DNA"/>
</dbReference>
<accession>A0A1M3L0D0</accession>
<dbReference type="AlphaFoldDB" id="A0A1M3L0D0"/>